<keyword evidence="1" id="KW-0472">Membrane</keyword>
<feature type="transmembrane region" description="Helical" evidence="1">
    <location>
        <begin position="25"/>
        <end position="44"/>
    </location>
</feature>
<dbReference type="AlphaFoldDB" id="A0A5C5XRY3"/>
<dbReference type="RefSeq" id="WP_146591878.1">
    <property type="nucleotide sequence ID" value="NZ_SJPO01000019.1"/>
</dbReference>
<organism evidence="2 3">
    <name type="scientific">Posidoniimonas polymericola</name>
    <dbReference type="NCBI Taxonomy" id="2528002"/>
    <lineage>
        <taxon>Bacteria</taxon>
        <taxon>Pseudomonadati</taxon>
        <taxon>Planctomycetota</taxon>
        <taxon>Planctomycetia</taxon>
        <taxon>Pirellulales</taxon>
        <taxon>Lacipirellulaceae</taxon>
        <taxon>Posidoniimonas</taxon>
    </lineage>
</organism>
<accession>A0A5C5XRY3</accession>
<keyword evidence="3" id="KW-1185">Reference proteome</keyword>
<evidence type="ECO:0000313" key="2">
    <source>
        <dbReference type="EMBL" id="TWT65418.1"/>
    </source>
</evidence>
<gene>
    <name evidence="2" type="ORF">Pla123a_48860</name>
</gene>
<protein>
    <submittedName>
        <fullName evidence="2">Uncharacterized protein</fullName>
    </submittedName>
</protein>
<evidence type="ECO:0000313" key="3">
    <source>
        <dbReference type="Proteomes" id="UP000318478"/>
    </source>
</evidence>
<dbReference type="Proteomes" id="UP000318478">
    <property type="component" value="Unassembled WGS sequence"/>
</dbReference>
<reference evidence="2 3" key="1">
    <citation type="submission" date="2019-02" db="EMBL/GenBank/DDBJ databases">
        <title>Deep-cultivation of Planctomycetes and their phenomic and genomic characterization uncovers novel biology.</title>
        <authorList>
            <person name="Wiegand S."/>
            <person name="Jogler M."/>
            <person name="Boedeker C."/>
            <person name="Pinto D."/>
            <person name="Vollmers J."/>
            <person name="Rivas-Marin E."/>
            <person name="Kohn T."/>
            <person name="Peeters S.H."/>
            <person name="Heuer A."/>
            <person name="Rast P."/>
            <person name="Oberbeckmann S."/>
            <person name="Bunk B."/>
            <person name="Jeske O."/>
            <person name="Meyerdierks A."/>
            <person name="Storesund J.E."/>
            <person name="Kallscheuer N."/>
            <person name="Luecker S."/>
            <person name="Lage O.M."/>
            <person name="Pohl T."/>
            <person name="Merkel B.J."/>
            <person name="Hornburger P."/>
            <person name="Mueller R.-W."/>
            <person name="Bruemmer F."/>
            <person name="Labrenz M."/>
            <person name="Spormann A.M."/>
            <person name="Op Den Camp H."/>
            <person name="Overmann J."/>
            <person name="Amann R."/>
            <person name="Jetten M.S.M."/>
            <person name="Mascher T."/>
            <person name="Medema M.H."/>
            <person name="Devos D.P."/>
            <person name="Kaster A.-K."/>
            <person name="Ovreas L."/>
            <person name="Rohde M."/>
            <person name="Galperin M.Y."/>
            <person name="Jogler C."/>
        </authorList>
    </citation>
    <scope>NUCLEOTIDE SEQUENCE [LARGE SCALE GENOMIC DNA]</scope>
    <source>
        <strain evidence="2 3">Pla123a</strain>
    </source>
</reference>
<proteinExistence type="predicted"/>
<name>A0A5C5XRY3_9BACT</name>
<keyword evidence="1" id="KW-1133">Transmembrane helix</keyword>
<feature type="transmembrane region" description="Helical" evidence="1">
    <location>
        <begin position="266"/>
        <end position="285"/>
    </location>
</feature>
<keyword evidence="1" id="KW-0812">Transmembrane</keyword>
<evidence type="ECO:0000256" key="1">
    <source>
        <dbReference type="SAM" id="Phobius"/>
    </source>
</evidence>
<comment type="caution">
    <text evidence="2">The sequence shown here is derived from an EMBL/GenBank/DDBJ whole genome shotgun (WGS) entry which is preliminary data.</text>
</comment>
<dbReference type="OrthoDB" id="239825at2"/>
<sequence length="290" mass="31592">MLRFDSQSDRQQAPPRNYLARREQLRLLVMVAALGLVAMLAWQVRSERSRAVLAQLFGGEPVAAPTPRGPLNALTSPPADRPHTRRVELGQTRQWLNVTQIDSIRDNAVFLDAETDAWFAILGQLKSHDGPLEKLSASPITYAQFAEQAKGYRGRTVPVAGTIQRVEPQTPAENELGIERLYRVILRPEGDEVWPIAVYTLEPPDGVPINQPVNRAASATAVFFKNLSYQSQAGAGTMPVVLARNVDLAPLPEAPAPAEPIENSDLLTMAAIAAVVALLVVTFVVRRAAG</sequence>
<dbReference type="EMBL" id="SJPO01000019">
    <property type="protein sequence ID" value="TWT65418.1"/>
    <property type="molecule type" value="Genomic_DNA"/>
</dbReference>